<evidence type="ECO:0000313" key="1">
    <source>
        <dbReference type="EMBL" id="CAG6745220.1"/>
    </source>
</evidence>
<sequence>MCLASGVGFNIGSTQSPSVCLRVCRVLDGSLVILSLLSTSIGTIFYPTNYSSICNFIVSNVVNVVFHVCKFHFIKLFSKPNDRSKCSIIHHVHDIVINTAVSSLHIPSLVRVFNMTHVNVRIWKMTYKCEVTNLIYTFSINFFTHINQCCFRCYLIHFPCLRFLSL</sequence>
<reference evidence="1" key="1">
    <citation type="submission" date="2021-05" db="EMBL/GenBank/DDBJ databases">
        <authorList>
            <person name="Alioto T."/>
            <person name="Alioto T."/>
            <person name="Gomez Garrido J."/>
        </authorList>
    </citation>
    <scope>NUCLEOTIDE SEQUENCE</scope>
</reference>
<dbReference type="EMBL" id="HBUF01487756">
    <property type="protein sequence ID" value="CAG6745220.1"/>
    <property type="molecule type" value="Transcribed_RNA"/>
</dbReference>
<accession>A0A8D8ZCW7</accession>
<proteinExistence type="predicted"/>
<name>A0A8D8ZCW7_9HEMI</name>
<protein>
    <submittedName>
        <fullName evidence="1">Uncharacterized protein</fullName>
    </submittedName>
</protein>
<dbReference type="AlphaFoldDB" id="A0A8D8ZCW7"/>
<organism evidence="1">
    <name type="scientific">Cacopsylla melanoneura</name>
    <dbReference type="NCBI Taxonomy" id="428564"/>
    <lineage>
        <taxon>Eukaryota</taxon>
        <taxon>Metazoa</taxon>
        <taxon>Ecdysozoa</taxon>
        <taxon>Arthropoda</taxon>
        <taxon>Hexapoda</taxon>
        <taxon>Insecta</taxon>
        <taxon>Pterygota</taxon>
        <taxon>Neoptera</taxon>
        <taxon>Paraneoptera</taxon>
        <taxon>Hemiptera</taxon>
        <taxon>Sternorrhyncha</taxon>
        <taxon>Psylloidea</taxon>
        <taxon>Psyllidae</taxon>
        <taxon>Psyllinae</taxon>
        <taxon>Cacopsylla</taxon>
    </lineage>
</organism>